<dbReference type="EMBL" id="JAPNTZ010000002">
    <property type="protein sequence ID" value="MCY1137787.1"/>
    <property type="molecule type" value="Genomic_DNA"/>
</dbReference>
<feature type="chain" id="PRO_5046350390" evidence="2">
    <location>
        <begin position="33"/>
        <end position="56"/>
    </location>
</feature>
<protein>
    <submittedName>
        <fullName evidence="3">Uncharacterized protein</fullName>
    </submittedName>
</protein>
<keyword evidence="2" id="KW-0732">Signal</keyword>
<keyword evidence="4" id="KW-1185">Reference proteome</keyword>
<comment type="caution">
    <text evidence="3">The sequence shown here is derived from an EMBL/GenBank/DDBJ whole genome shotgun (WGS) entry which is preliminary data.</text>
</comment>
<evidence type="ECO:0000313" key="4">
    <source>
        <dbReference type="Proteomes" id="UP001151002"/>
    </source>
</evidence>
<proteinExistence type="predicted"/>
<gene>
    <name evidence="3" type="ORF">OWR29_07235</name>
</gene>
<feature type="region of interest" description="Disordered" evidence="1">
    <location>
        <begin position="33"/>
        <end position="56"/>
    </location>
</feature>
<evidence type="ECO:0000313" key="3">
    <source>
        <dbReference type="EMBL" id="MCY1137787.1"/>
    </source>
</evidence>
<evidence type="ECO:0000256" key="1">
    <source>
        <dbReference type="SAM" id="MobiDB-lite"/>
    </source>
</evidence>
<sequence length="56" mass="5681">MFARKLGRVAGLVFVLAAVFGGVAVSASGAEADSTAADRSSYSAPTQTANFGVEWD</sequence>
<organism evidence="3 4">
    <name type="scientific">Paractinoplanes pyxinae</name>
    <dbReference type="NCBI Taxonomy" id="2997416"/>
    <lineage>
        <taxon>Bacteria</taxon>
        <taxon>Bacillati</taxon>
        <taxon>Actinomycetota</taxon>
        <taxon>Actinomycetes</taxon>
        <taxon>Micromonosporales</taxon>
        <taxon>Micromonosporaceae</taxon>
        <taxon>Paractinoplanes</taxon>
    </lineage>
</organism>
<accession>A0ABT4AVB6</accession>
<evidence type="ECO:0000256" key="2">
    <source>
        <dbReference type="SAM" id="SignalP"/>
    </source>
</evidence>
<dbReference type="Proteomes" id="UP001151002">
    <property type="component" value="Unassembled WGS sequence"/>
</dbReference>
<name>A0ABT4AVB6_9ACTN</name>
<feature type="signal peptide" evidence="2">
    <location>
        <begin position="1"/>
        <end position="32"/>
    </location>
</feature>
<feature type="compositionally biased region" description="Polar residues" evidence="1">
    <location>
        <begin position="37"/>
        <end position="50"/>
    </location>
</feature>
<reference evidence="3" key="1">
    <citation type="submission" date="2022-11" db="EMBL/GenBank/DDBJ databases">
        <authorList>
            <person name="Somphong A."/>
            <person name="Phongsopitanun W."/>
        </authorList>
    </citation>
    <scope>NUCLEOTIDE SEQUENCE</scope>
    <source>
        <strain evidence="3">Pm04-4</strain>
    </source>
</reference>
<dbReference type="RefSeq" id="WP_267561731.1">
    <property type="nucleotide sequence ID" value="NZ_JAPNTZ010000002.1"/>
</dbReference>